<evidence type="ECO:0000256" key="9">
    <source>
        <dbReference type="ARBA" id="ARBA00022490"/>
    </source>
</evidence>
<dbReference type="Gene3D" id="3.40.190.10">
    <property type="entry name" value="Periplasmic binding protein-like II"/>
    <property type="match status" value="2"/>
</dbReference>
<dbReference type="FunFam" id="3.30.70.260:FF:000012">
    <property type="entry name" value="Prephenate dehydratase"/>
    <property type="match status" value="1"/>
</dbReference>
<dbReference type="PIRSF" id="PIRSF001500">
    <property type="entry name" value="Chor_mut_pdt_Ppr"/>
    <property type="match status" value="1"/>
</dbReference>
<comment type="catalytic activity">
    <reaction evidence="1">
        <text>chorismate = prephenate</text>
        <dbReference type="Rhea" id="RHEA:13897"/>
        <dbReference type="ChEBI" id="CHEBI:29748"/>
        <dbReference type="ChEBI" id="CHEBI:29934"/>
        <dbReference type="EC" id="5.4.99.5"/>
    </reaction>
</comment>
<dbReference type="SMART" id="SM00830">
    <property type="entry name" value="CM_2"/>
    <property type="match status" value="1"/>
</dbReference>
<evidence type="ECO:0000256" key="3">
    <source>
        <dbReference type="ARBA" id="ARBA00004496"/>
    </source>
</evidence>
<dbReference type="InterPro" id="IPR036263">
    <property type="entry name" value="Chorismate_II_sf"/>
</dbReference>
<dbReference type="NCBIfam" id="NF008865">
    <property type="entry name" value="PRK11898.1"/>
    <property type="match status" value="1"/>
</dbReference>
<dbReference type="RefSeq" id="WP_178365782.1">
    <property type="nucleotide sequence ID" value="NZ_JACADJ010000010.1"/>
</dbReference>
<dbReference type="GO" id="GO:0009094">
    <property type="term" value="P:L-phenylalanine biosynthetic process"/>
    <property type="evidence" value="ECO:0007669"/>
    <property type="project" value="UniProtKB-UniPathway"/>
</dbReference>
<feature type="compositionally biased region" description="Basic and acidic residues" evidence="20">
    <location>
        <begin position="1"/>
        <end position="12"/>
    </location>
</feature>
<sequence length="381" mass="43130">MTDREIKEKDNQEQTGGETSSLSPLRGEIDRIDECILELINQRLEIGKKVGAIKKQKGGQILDRTRERMVIERLSRMNPGPADESLIQYIFNVIITATREIQKPKTIGYLGPVASHSHIAALHYFRHCGEFVEQPGFFDIFNNIKRKELDYGIVPVENSIEGAVNYTLDLFAEFDTYITAEHYESVSHDLLSITGELKDVKTVYSHPQAIAQCKNWLKKHLPHAIVMETTSTSNAALMASKDEQIAAIASGKAAHFYNLLPVASQIQDHVGNITRFLVIGGDRPERTGHDKTSVMFATNHTPGALFRALSPVNRAGLNMVKLESRPTRHYNWSYHFFMDIEGHIQDEIVFQTIEQIRTQALYLKVLGSYPILEKQEILQND</sequence>
<evidence type="ECO:0000256" key="8">
    <source>
        <dbReference type="ARBA" id="ARBA00014401"/>
    </source>
</evidence>
<evidence type="ECO:0000256" key="10">
    <source>
        <dbReference type="ARBA" id="ARBA00022605"/>
    </source>
</evidence>
<dbReference type="Proteomes" id="UP000553343">
    <property type="component" value="Unassembled WGS sequence"/>
</dbReference>
<keyword evidence="10" id="KW-0028">Amino-acid biosynthesis</keyword>
<keyword evidence="11" id="KW-0057">Aromatic amino acid biosynthesis</keyword>
<comment type="pathway">
    <text evidence="5">Metabolic intermediate biosynthesis; prephenate biosynthesis; prephenate from chorismate: step 1/1.</text>
</comment>
<evidence type="ECO:0000256" key="13">
    <source>
        <dbReference type="ARBA" id="ARBA00023235"/>
    </source>
</evidence>
<comment type="function">
    <text evidence="2">Catalyzes the Claisen rearrangement of chorismate to prephenate and the decarboxylation/dehydration of prephenate to phenylpyruvate.</text>
</comment>
<dbReference type="PROSITE" id="PS51168">
    <property type="entry name" value="CHORISMATE_MUT_2"/>
    <property type="match status" value="1"/>
</dbReference>
<dbReference type="PANTHER" id="PTHR21022">
    <property type="entry name" value="PREPHENATE DEHYDRATASE P PROTEIN"/>
    <property type="match status" value="1"/>
</dbReference>
<evidence type="ECO:0000256" key="14">
    <source>
        <dbReference type="ARBA" id="ARBA00023239"/>
    </source>
</evidence>
<dbReference type="GO" id="GO:0046417">
    <property type="term" value="P:chorismate metabolic process"/>
    <property type="evidence" value="ECO:0007669"/>
    <property type="project" value="InterPro"/>
</dbReference>
<keyword evidence="9" id="KW-0963">Cytoplasm</keyword>
<dbReference type="PROSITE" id="PS00857">
    <property type="entry name" value="PREPHENATE_DEHYDR_1"/>
    <property type="match status" value="1"/>
</dbReference>
<dbReference type="InterPro" id="IPR002912">
    <property type="entry name" value="ACT_dom"/>
</dbReference>
<dbReference type="SUPFAM" id="SSF55021">
    <property type="entry name" value="ACT-like"/>
    <property type="match status" value="1"/>
</dbReference>
<evidence type="ECO:0000256" key="20">
    <source>
        <dbReference type="SAM" id="MobiDB-lite"/>
    </source>
</evidence>
<evidence type="ECO:0000256" key="17">
    <source>
        <dbReference type="ARBA" id="ARBA00031520"/>
    </source>
</evidence>
<accession>A0A850ST57</accession>
<dbReference type="Gene3D" id="1.20.59.10">
    <property type="entry name" value="Chorismate mutase"/>
    <property type="match status" value="1"/>
</dbReference>
<evidence type="ECO:0000256" key="7">
    <source>
        <dbReference type="ARBA" id="ARBA00013147"/>
    </source>
</evidence>
<gene>
    <name evidence="24" type="primary">pheA</name>
    <name evidence="24" type="ORF">HXW94_04890</name>
</gene>
<comment type="catalytic activity">
    <reaction evidence="18">
        <text>prephenate + H(+) = 3-phenylpyruvate + CO2 + H2O</text>
        <dbReference type="Rhea" id="RHEA:21648"/>
        <dbReference type="ChEBI" id="CHEBI:15377"/>
        <dbReference type="ChEBI" id="CHEBI:15378"/>
        <dbReference type="ChEBI" id="CHEBI:16526"/>
        <dbReference type="ChEBI" id="CHEBI:18005"/>
        <dbReference type="ChEBI" id="CHEBI:29934"/>
        <dbReference type="EC" id="4.2.1.51"/>
    </reaction>
</comment>
<keyword evidence="12" id="KW-0584">Phenylalanine biosynthesis</keyword>
<dbReference type="FunFam" id="3.40.190.10:FF:000034">
    <property type="entry name" value="Chorismate mutase/prephenate dehydratase"/>
    <property type="match status" value="1"/>
</dbReference>
<dbReference type="Pfam" id="PF01817">
    <property type="entry name" value="CM_2"/>
    <property type="match status" value="1"/>
</dbReference>
<dbReference type="Pfam" id="PF01842">
    <property type="entry name" value="ACT"/>
    <property type="match status" value="1"/>
</dbReference>
<evidence type="ECO:0000259" key="22">
    <source>
        <dbReference type="PROSITE" id="PS51171"/>
    </source>
</evidence>
<evidence type="ECO:0000313" key="25">
    <source>
        <dbReference type="Proteomes" id="UP000553343"/>
    </source>
</evidence>
<keyword evidence="13" id="KW-0413">Isomerase</keyword>
<dbReference type="InterPro" id="IPR036979">
    <property type="entry name" value="CM_dom_sf"/>
</dbReference>
<dbReference type="InterPro" id="IPR002701">
    <property type="entry name" value="CM_II_prokaryot"/>
</dbReference>
<evidence type="ECO:0000256" key="19">
    <source>
        <dbReference type="PIRSR" id="PIRSR001500-2"/>
    </source>
</evidence>
<comment type="pathway">
    <text evidence="4">Amino-acid biosynthesis; L-phenylalanine biosynthesis; phenylpyruvate from prephenate: step 1/1.</text>
</comment>
<feature type="site" description="Essential for prephenate dehydratase activity" evidence="19">
    <location>
        <position position="274"/>
    </location>
</feature>
<evidence type="ECO:0000256" key="11">
    <source>
        <dbReference type="ARBA" id="ARBA00023141"/>
    </source>
</evidence>
<dbReference type="CDD" id="cd13630">
    <property type="entry name" value="PBP2_PDT_1"/>
    <property type="match status" value="1"/>
</dbReference>
<evidence type="ECO:0000259" key="21">
    <source>
        <dbReference type="PROSITE" id="PS51168"/>
    </source>
</evidence>
<proteinExistence type="predicted"/>
<evidence type="ECO:0000313" key="24">
    <source>
        <dbReference type="EMBL" id="NWH04329.1"/>
    </source>
</evidence>
<dbReference type="EMBL" id="JACADJ010000010">
    <property type="protein sequence ID" value="NWH04329.1"/>
    <property type="molecule type" value="Genomic_DNA"/>
</dbReference>
<dbReference type="Gene3D" id="3.30.70.260">
    <property type="match status" value="1"/>
</dbReference>
<evidence type="ECO:0000256" key="15">
    <source>
        <dbReference type="ARBA" id="ARBA00023268"/>
    </source>
</evidence>
<dbReference type="SUPFAM" id="SSF48600">
    <property type="entry name" value="Chorismate mutase II"/>
    <property type="match status" value="1"/>
</dbReference>
<dbReference type="UniPathway" id="UPA00121">
    <property type="reaction ID" value="UER00345"/>
</dbReference>
<feature type="region of interest" description="Disordered" evidence="20">
    <location>
        <begin position="1"/>
        <end position="24"/>
    </location>
</feature>
<protein>
    <recommendedName>
        <fullName evidence="8">Bifunctional chorismate mutase/prephenate dehydratase</fullName>
        <ecNumber evidence="7">4.2.1.51</ecNumber>
        <ecNumber evidence="6">5.4.99.5</ecNumber>
    </recommendedName>
    <alternativeName>
        <fullName evidence="17">Chorismate mutase-prephenate dehydratase</fullName>
    </alternativeName>
    <alternativeName>
        <fullName evidence="16">p-protein</fullName>
    </alternativeName>
</protein>
<dbReference type="Pfam" id="PF00800">
    <property type="entry name" value="PDT"/>
    <property type="match status" value="1"/>
</dbReference>
<dbReference type="InterPro" id="IPR010958">
    <property type="entry name" value="Chorismate_mutase_highGC-bac"/>
</dbReference>
<keyword evidence="25" id="KW-1185">Reference proteome</keyword>
<evidence type="ECO:0000256" key="4">
    <source>
        <dbReference type="ARBA" id="ARBA00004741"/>
    </source>
</evidence>
<comment type="subcellular location">
    <subcellularLocation>
        <location evidence="3">Cytoplasm</location>
    </subcellularLocation>
</comment>
<dbReference type="UniPathway" id="UPA00120">
    <property type="reaction ID" value="UER00203"/>
</dbReference>
<evidence type="ECO:0000256" key="1">
    <source>
        <dbReference type="ARBA" id="ARBA00000824"/>
    </source>
</evidence>
<feature type="domain" description="Chorismate mutase" evidence="21">
    <location>
        <begin position="16"/>
        <end position="106"/>
    </location>
</feature>
<dbReference type="GO" id="GO:0004664">
    <property type="term" value="F:prephenate dehydratase activity"/>
    <property type="evidence" value="ECO:0007669"/>
    <property type="project" value="UniProtKB-EC"/>
</dbReference>
<dbReference type="SUPFAM" id="SSF53850">
    <property type="entry name" value="Periplasmic binding protein-like II"/>
    <property type="match status" value="1"/>
</dbReference>
<evidence type="ECO:0000259" key="23">
    <source>
        <dbReference type="PROSITE" id="PS51671"/>
    </source>
</evidence>
<dbReference type="PANTHER" id="PTHR21022:SF19">
    <property type="entry name" value="PREPHENATE DEHYDRATASE-RELATED"/>
    <property type="match status" value="1"/>
</dbReference>
<dbReference type="InterPro" id="IPR045865">
    <property type="entry name" value="ACT-like_dom_sf"/>
</dbReference>
<dbReference type="NCBIfam" id="TIGR01808">
    <property type="entry name" value="CM_M_hiGC-arch"/>
    <property type="match status" value="1"/>
</dbReference>
<name>A0A850ST57_9BACT</name>
<dbReference type="InterPro" id="IPR018528">
    <property type="entry name" value="Preph_deHydtase_CS"/>
</dbReference>
<feature type="domain" description="Prephenate dehydratase" evidence="22">
    <location>
        <begin position="106"/>
        <end position="281"/>
    </location>
</feature>
<dbReference type="InterPro" id="IPR001086">
    <property type="entry name" value="Preph_deHydtase"/>
</dbReference>
<dbReference type="GO" id="GO:0004106">
    <property type="term" value="F:chorismate mutase activity"/>
    <property type="evidence" value="ECO:0007669"/>
    <property type="project" value="UniProtKB-EC"/>
</dbReference>
<evidence type="ECO:0000256" key="6">
    <source>
        <dbReference type="ARBA" id="ARBA00012404"/>
    </source>
</evidence>
<feature type="domain" description="ACT" evidence="23">
    <location>
        <begin position="293"/>
        <end position="370"/>
    </location>
</feature>
<dbReference type="EC" id="4.2.1.51" evidence="7"/>
<evidence type="ECO:0000256" key="18">
    <source>
        <dbReference type="ARBA" id="ARBA00047848"/>
    </source>
</evidence>
<dbReference type="EC" id="5.4.99.5" evidence="6"/>
<organism evidence="24 25">
    <name type="scientific">Desulfobacter latus</name>
    <dbReference type="NCBI Taxonomy" id="2292"/>
    <lineage>
        <taxon>Bacteria</taxon>
        <taxon>Pseudomonadati</taxon>
        <taxon>Thermodesulfobacteriota</taxon>
        <taxon>Desulfobacteria</taxon>
        <taxon>Desulfobacterales</taxon>
        <taxon>Desulfobacteraceae</taxon>
        <taxon>Desulfobacter</taxon>
    </lineage>
</organism>
<evidence type="ECO:0000256" key="2">
    <source>
        <dbReference type="ARBA" id="ARBA00002364"/>
    </source>
</evidence>
<dbReference type="PROSITE" id="PS51171">
    <property type="entry name" value="PREPHENATE_DEHYDR_3"/>
    <property type="match status" value="1"/>
</dbReference>
<dbReference type="GO" id="GO:0005737">
    <property type="term" value="C:cytoplasm"/>
    <property type="evidence" value="ECO:0007669"/>
    <property type="project" value="UniProtKB-SubCell"/>
</dbReference>
<feature type="compositionally biased region" description="Polar residues" evidence="20">
    <location>
        <begin position="13"/>
        <end position="23"/>
    </location>
</feature>
<evidence type="ECO:0000256" key="16">
    <source>
        <dbReference type="ARBA" id="ARBA00031175"/>
    </source>
</evidence>
<keyword evidence="14 24" id="KW-0456">Lyase</keyword>
<dbReference type="InterPro" id="IPR008242">
    <property type="entry name" value="Chor_mutase/pphenate_deHydtase"/>
</dbReference>
<dbReference type="CDD" id="cd04905">
    <property type="entry name" value="ACT_CM-PDT"/>
    <property type="match status" value="1"/>
</dbReference>
<dbReference type="PROSITE" id="PS51671">
    <property type="entry name" value="ACT"/>
    <property type="match status" value="1"/>
</dbReference>
<evidence type="ECO:0000256" key="5">
    <source>
        <dbReference type="ARBA" id="ARBA00004817"/>
    </source>
</evidence>
<dbReference type="AlphaFoldDB" id="A0A850ST57"/>
<comment type="caution">
    <text evidence="24">The sequence shown here is derived from an EMBL/GenBank/DDBJ whole genome shotgun (WGS) entry which is preliminary data.</text>
</comment>
<keyword evidence="15" id="KW-0511">Multifunctional enzyme</keyword>
<reference evidence="24 25" key="1">
    <citation type="submission" date="2020-06" db="EMBL/GenBank/DDBJ databases">
        <title>High-quality draft genome of sulfate reducer Desulfobacter latus type strain AcrS2 isolated from marine sediment.</title>
        <authorList>
            <person name="Hoppe M."/>
            <person name="Larsen C.K."/>
            <person name="Marshall I.P.G."/>
            <person name="Schramm A."/>
            <person name="Marietou A.G."/>
        </authorList>
    </citation>
    <scope>NUCLEOTIDE SEQUENCE [LARGE SCALE GENOMIC DNA]</scope>
    <source>
        <strain evidence="24 25">AcRS2</strain>
    </source>
</reference>
<evidence type="ECO:0000256" key="12">
    <source>
        <dbReference type="ARBA" id="ARBA00023222"/>
    </source>
</evidence>